<comment type="cofactor">
    <cofactor evidence="12">
        <name>Mn(2+)</name>
        <dbReference type="ChEBI" id="CHEBI:29035"/>
    </cofactor>
    <cofactor evidence="12">
        <name>Fe(2+)</name>
        <dbReference type="ChEBI" id="CHEBI:29033"/>
    </cofactor>
    <text evidence="12">Binds 1 Mn(2+) or Fe(2+) ion per subunit.</text>
</comment>
<protein>
    <submittedName>
        <fullName evidence="13">Fur family ferric uptake transcriptional regulator</fullName>
    </submittedName>
</protein>
<dbReference type="GO" id="GO:0045892">
    <property type="term" value="P:negative regulation of DNA-templated transcription"/>
    <property type="evidence" value="ECO:0007669"/>
    <property type="project" value="TreeGrafter"/>
</dbReference>
<comment type="subunit">
    <text evidence="3">Homodimer.</text>
</comment>
<feature type="binding site" evidence="11">
    <location>
        <position position="84"/>
    </location>
    <ligand>
        <name>Zn(2+)</name>
        <dbReference type="ChEBI" id="CHEBI:29105"/>
    </ligand>
</feature>
<dbReference type="GO" id="GO:0000976">
    <property type="term" value="F:transcription cis-regulatory region binding"/>
    <property type="evidence" value="ECO:0007669"/>
    <property type="project" value="TreeGrafter"/>
</dbReference>
<dbReference type="InterPro" id="IPR002481">
    <property type="entry name" value="FUR"/>
</dbReference>
<keyword evidence="6 11" id="KW-0479">Metal-binding</keyword>
<dbReference type="InterPro" id="IPR036388">
    <property type="entry name" value="WH-like_DNA-bd_sf"/>
</dbReference>
<evidence type="ECO:0000256" key="10">
    <source>
        <dbReference type="ARBA" id="ARBA00023163"/>
    </source>
</evidence>
<comment type="cofactor">
    <cofactor evidence="11">
        <name>Zn(2+)</name>
        <dbReference type="ChEBI" id="CHEBI:29105"/>
    </cofactor>
    <text evidence="11">Binds 1 zinc ion per subunit.</text>
</comment>
<evidence type="ECO:0000256" key="5">
    <source>
        <dbReference type="ARBA" id="ARBA00022491"/>
    </source>
</evidence>
<dbReference type="Gene3D" id="1.10.10.10">
    <property type="entry name" value="Winged helix-like DNA-binding domain superfamily/Winged helix DNA-binding domain"/>
    <property type="match status" value="1"/>
</dbReference>
<evidence type="ECO:0000256" key="12">
    <source>
        <dbReference type="PIRSR" id="PIRSR602481-2"/>
    </source>
</evidence>
<dbReference type="GO" id="GO:0003700">
    <property type="term" value="F:DNA-binding transcription factor activity"/>
    <property type="evidence" value="ECO:0007669"/>
    <property type="project" value="InterPro"/>
</dbReference>
<name>A0A840DKC5_9MICO</name>
<evidence type="ECO:0000313" key="14">
    <source>
        <dbReference type="Proteomes" id="UP000571183"/>
    </source>
</evidence>
<keyword evidence="5" id="KW-0678">Repressor</keyword>
<comment type="caution">
    <text evidence="13">The sequence shown here is derived from an EMBL/GenBank/DDBJ whole genome shotgun (WGS) entry which is preliminary data.</text>
</comment>
<evidence type="ECO:0000256" key="9">
    <source>
        <dbReference type="ARBA" id="ARBA00023125"/>
    </source>
</evidence>
<dbReference type="CDD" id="cd07153">
    <property type="entry name" value="Fur_like"/>
    <property type="match status" value="1"/>
</dbReference>
<feature type="binding site" evidence="11">
    <location>
        <position position="87"/>
    </location>
    <ligand>
        <name>Zn(2+)</name>
        <dbReference type="ChEBI" id="CHEBI:29105"/>
    </ligand>
</feature>
<dbReference type="RefSeq" id="WP_183305043.1">
    <property type="nucleotide sequence ID" value="NZ_JACIFD010000017.1"/>
</dbReference>
<dbReference type="GO" id="GO:1900376">
    <property type="term" value="P:regulation of secondary metabolite biosynthetic process"/>
    <property type="evidence" value="ECO:0007669"/>
    <property type="project" value="TreeGrafter"/>
</dbReference>
<dbReference type="InterPro" id="IPR043135">
    <property type="entry name" value="Fur_C"/>
</dbReference>
<feature type="binding site" evidence="11">
    <location>
        <position position="124"/>
    </location>
    <ligand>
        <name>Zn(2+)</name>
        <dbReference type="ChEBI" id="CHEBI:29105"/>
    </ligand>
</feature>
<feature type="binding site" evidence="12">
    <location>
        <position position="78"/>
    </location>
    <ligand>
        <name>Fe cation</name>
        <dbReference type="ChEBI" id="CHEBI:24875"/>
    </ligand>
</feature>
<sequence length="135" mass="14937">MTAKRNTWQREAVRAAMTNERSFISAQTLYDKLRAEGSPIGLATVYRSLSAMAEAGEADTINSPEGENLFRFCTTDKHHHHLICRSCGATEEIDAGEVESWAENIAAKYGYADPRHIVDIFGICEVCRNRPTGSA</sequence>
<proteinExistence type="inferred from homology"/>
<evidence type="ECO:0000256" key="11">
    <source>
        <dbReference type="PIRSR" id="PIRSR602481-1"/>
    </source>
</evidence>
<dbReference type="GO" id="GO:0005829">
    <property type="term" value="C:cytosol"/>
    <property type="evidence" value="ECO:0007669"/>
    <property type="project" value="TreeGrafter"/>
</dbReference>
<dbReference type="AlphaFoldDB" id="A0A840DKC5"/>
<keyword evidence="12" id="KW-0408">Iron</keyword>
<reference evidence="13" key="1">
    <citation type="submission" date="2020-08" db="EMBL/GenBank/DDBJ databases">
        <title>Sequencing the genomes of 1000 actinobacteria strains.</title>
        <authorList>
            <person name="Klenk H.-P."/>
        </authorList>
    </citation>
    <scope>NUCLEOTIDE SEQUENCE [LARGE SCALE GENOMIC DNA]</scope>
    <source>
        <strain evidence="13">DSM 27064</strain>
    </source>
</reference>
<evidence type="ECO:0000256" key="1">
    <source>
        <dbReference type="ARBA" id="ARBA00004496"/>
    </source>
</evidence>
<keyword evidence="14" id="KW-1185">Reference proteome</keyword>
<feature type="binding site" evidence="12">
    <location>
        <position position="99"/>
    </location>
    <ligand>
        <name>Fe cation</name>
        <dbReference type="ChEBI" id="CHEBI:24875"/>
    </ligand>
</feature>
<keyword evidence="7 11" id="KW-0862">Zinc</keyword>
<organism evidence="13 14">
    <name type="scientific">Canibacter oris</name>
    <dbReference type="NCBI Taxonomy" id="1365628"/>
    <lineage>
        <taxon>Bacteria</taxon>
        <taxon>Bacillati</taxon>
        <taxon>Actinomycetota</taxon>
        <taxon>Actinomycetes</taxon>
        <taxon>Micrococcales</taxon>
        <taxon>Microbacteriaceae</taxon>
        <taxon>Canibacter</taxon>
    </lineage>
</organism>
<dbReference type="PANTHER" id="PTHR33202:SF2">
    <property type="entry name" value="FERRIC UPTAKE REGULATION PROTEIN"/>
    <property type="match status" value="1"/>
</dbReference>
<dbReference type="GO" id="GO:0008270">
    <property type="term" value="F:zinc ion binding"/>
    <property type="evidence" value="ECO:0007669"/>
    <property type="project" value="TreeGrafter"/>
</dbReference>
<evidence type="ECO:0000313" key="13">
    <source>
        <dbReference type="EMBL" id="MBB4072165.1"/>
    </source>
</evidence>
<evidence type="ECO:0000256" key="2">
    <source>
        <dbReference type="ARBA" id="ARBA00007957"/>
    </source>
</evidence>
<evidence type="ECO:0000256" key="8">
    <source>
        <dbReference type="ARBA" id="ARBA00023015"/>
    </source>
</evidence>
<evidence type="ECO:0000256" key="6">
    <source>
        <dbReference type="ARBA" id="ARBA00022723"/>
    </source>
</evidence>
<evidence type="ECO:0000256" key="4">
    <source>
        <dbReference type="ARBA" id="ARBA00022490"/>
    </source>
</evidence>
<gene>
    <name evidence="13" type="ORF">F5897_001494</name>
</gene>
<keyword evidence="9" id="KW-0238">DNA-binding</keyword>
<dbReference type="InterPro" id="IPR036390">
    <property type="entry name" value="WH_DNA-bd_sf"/>
</dbReference>
<keyword evidence="4" id="KW-0963">Cytoplasm</keyword>
<feature type="binding site" evidence="12">
    <location>
        <position position="116"/>
    </location>
    <ligand>
        <name>Fe cation</name>
        <dbReference type="ChEBI" id="CHEBI:24875"/>
    </ligand>
</feature>
<dbReference type="SUPFAM" id="SSF46785">
    <property type="entry name" value="Winged helix' DNA-binding domain"/>
    <property type="match status" value="1"/>
</dbReference>
<dbReference type="Gene3D" id="3.30.1490.190">
    <property type="match status" value="1"/>
</dbReference>
<comment type="similarity">
    <text evidence="2">Belongs to the Fur family.</text>
</comment>
<feature type="binding site" evidence="11">
    <location>
        <position position="127"/>
    </location>
    <ligand>
        <name>Zn(2+)</name>
        <dbReference type="ChEBI" id="CHEBI:29105"/>
    </ligand>
</feature>
<accession>A0A840DKC5</accession>
<keyword evidence="10" id="KW-0804">Transcription</keyword>
<dbReference type="Proteomes" id="UP000571183">
    <property type="component" value="Unassembled WGS sequence"/>
</dbReference>
<dbReference type="EMBL" id="JACIFD010000017">
    <property type="protein sequence ID" value="MBB4072165.1"/>
    <property type="molecule type" value="Genomic_DNA"/>
</dbReference>
<keyword evidence="8" id="KW-0805">Transcription regulation</keyword>
<evidence type="ECO:0000256" key="7">
    <source>
        <dbReference type="ARBA" id="ARBA00022833"/>
    </source>
</evidence>
<comment type="subcellular location">
    <subcellularLocation>
        <location evidence="1">Cytoplasm</location>
    </subcellularLocation>
</comment>
<evidence type="ECO:0000256" key="3">
    <source>
        <dbReference type="ARBA" id="ARBA00011738"/>
    </source>
</evidence>
<dbReference type="PANTHER" id="PTHR33202">
    <property type="entry name" value="ZINC UPTAKE REGULATION PROTEIN"/>
    <property type="match status" value="1"/>
</dbReference>
<dbReference type="Pfam" id="PF01475">
    <property type="entry name" value="FUR"/>
    <property type="match status" value="1"/>
</dbReference>